<dbReference type="FunFam" id="3.40.50.720:FF:000203">
    <property type="entry name" value="D-3-phosphoglycerate dehydrogenase (SerA)"/>
    <property type="match status" value="1"/>
</dbReference>
<evidence type="ECO:0000259" key="6">
    <source>
        <dbReference type="Pfam" id="PF02826"/>
    </source>
</evidence>
<evidence type="ECO:0000256" key="3">
    <source>
        <dbReference type="ARBA" id="ARBA00023027"/>
    </source>
</evidence>
<dbReference type="Proteomes" id="UP000052013">
    <property type="component" value="Unassembled WGS sequence"/>
</dbReference>
<feature type="domain" description="D-isomer specific 2-hydroxyacid dehydrogenase catalytic" evidence="5">
    <location>
        <begin position="16"/>
        <end position="309"/>
    </location>
</feature>
<dbReference type="PROSITE" id="PS00671">
    <property type="entry name" value="D_2_HYDROXYACID_DH_3"/>
    <property type="match status" value="1"/>
</dbReference>
<evidence type="ECO:0000256" key="1">
    <source>
        <dbReference type="ARBA" id="ARBA00005854"/>
    </source>
</evidence>
<dbReference type="InterPro" id="IPR036291">
    <property type="entry name" value="NAD(P)-bd_dom_sf"/>
</dbReference>
<dbReference type="PATRIC" id="fig|1423739.3.peg.100"/>
<organism evidence="7 8">
    <name type="scientific">Lentilactobacillus diolivorans DSM 14421</name>
    <dbReference type="NCBI Taxonomy" id="1423739"/>
    <lineage>
        <taxon>Bacteria</taxon>
        <taxon>Bacillati</taxon>
        <taxon>Bacillota</taxon>
        <taxon>Bacilli</taxon>
        <taxon>Lactobacillales</taxon>
        <taxon>Lactobacillaceae</taxon>
        <taxon>Lentilactobacillus</taxon>
    </lineage>
</organism>
<dbReference type="SUPFAM" id="SSF52283">
    <property type="entry name" value="Formate/glycerate dehydrogenase catalytic domain-like"/>
    <property type="match status" value="1"/>
</dbReference>
<dbReference type="STRING" id="1423739.FC85_GL000094"/>
<dbReference type="AlphaFoldDB" id="A0A0R1S975"/>
<feature type="domain" description="D-isomer specific 2-hydroxyacid dehydrogenase NAD-binding" evidence="6">
    <location>
        <begin position="109"/>
        <end position="283"/>
    </location>
</feature>
<dbReference type="Pfam" id="PF00389">
    <property type="entry name" value="2-Hacid_dh"/>
    <property type="match status" value="1"/>
</dbReference>
<dbReference type="SUPFAM" id="SSF51735">
    <property type="entry name" value="NAD(P)-binding Rossmann-fold domains"/>
    <property type="match status" value="1"/>
</dbReference>
<proteinExistence type="inferred from homology"/>
<evidence type="ECO:0000313" key="7">
    <source>
        <dbReference type="EMBL" id="KRL65543.1"/>
    </source>
</evidence>
<dbReference type="EMBL" id="AZEY01000066">
    <property type="protein sequence ID" value="KRL65543.1"/>
    <property type="molecule type" value="Genomic_DNA"/>
</dbReference>
<dbReference type="Pfam" id="PF02826">
    <property type="entry name" value="2-Hacid_dh_C"/>
    <property type="match status" value="1"/>
</dbReference>
<name>A0A0R1S975_9LACO</name>
<dbReference type="InterPro" id="IPR006140">
    <property type="entry name" value="D-isomer_DH_NAD-bd"/>
</dbReference>
<evidence type="ECO:0000313" key="8">
    <source>
        <dbReference type="Proteomes" id="UP000052013"/>
    </source>
</evidence>
<sequence>MKIVLLDGLALNDDLNWDSLKELGECRLYDRTPVDDNHEIINRISHTPIVLTHKTPINAEVIHNSPQLKYIGIMGTGYDVVDVKAAREAGITVTTVPTYASDAVAQFTFALLLEVTNHVISYQNGSLNNQLTDFKGNPLTALRGKTFGLIGYGAIAQRVAQIAHAFSMTVIFYNHRPKTVHEKWLQQVSLDELLTRSDVISLHVIQTPQTINLINQATINLMKSNVILLNTARGKLINEADLAAALNSDRVGAAALDVVSSEPIKSDNPLLTATNCMITPHIAWASRETRARLLAISVDNLKEFLAGRQQNIITYK</sequence>
<protein>
    <submittedName>
        <fullName evidence="7">Lactate dehydrogenase-like 2-hydroxyacid dehydrogenase</fullName>
    </submittedName>
</protein>
<gene>
    <name evidence="7" type="ORF">FC85_GL000094</name>
</gene>
<dbReference type="GO" id="GO:0051287">
    <property type="term" value="F:NAD binding"/>
    <property type="evidence" value="ECO:0007669"/>
    <property type="project" value="InterPro"/>
</dbReference>
<dbReference type="PANTHER" id="PTHR43761">
    <property type="entry name" value="D-ISOMER SPECIFIC 2-HYDROXYACID DEHYDROGENASE FAMILY PROTEIN (AFU_ORTHOLOGUE AFUA_1G13630)"/>
    <property type="match status" value="1"/>
</dbReference>
<dbReference type="InterPro" id="IPR006139">
    <property type="entry name" value="D-isomer_2_OHA_DH_cat_dom"/>
</dbReference>
<comment type="caution">
    <text evidence="7">The sequence shown here is derived from an EMBL/GenBank/DDBJ whole genome shotgun (WGS) entry which is preliminary data.</text>
</comment>
<evidence type="ECO:0000256" key="4">
    <source>
        <dbReference type="RuleBase" id="RU003719"/>
    </source>
</evidence>
<dbReference type="Gene3D" id="3.40.50.720">
    <property type="entry name" value="NAD(P)-binding Rossmann-like Domain"/>
    <property type="match status" value="2"/>
</dbReference>
<accession>A0A0R1S975</accession>
<dbReference type="GO" id="GO:0016616">
    <property type="term" value="F:oxidoreductase activity, acting on the CH-OH group of donors, NAD or NADP as acceptor"/>
    <property type="evidence" value="ECO:0007669"/>
    <property type="project" value="InterPro"/>
</dbReference>
<dbReference type="RefSeq" id="WP_057864693.1">
    <property type="nucleotide sequence ID" value="NZ_AZEY01000066.1"/>
</dbReference>
<keyword evidence="3" id="KW-0520">NAD</keyword>
<keyword evidence="2 4" id="KW-0560">Oxidoreductase</keyword>
<evidence type="ECO:0000256" key="2">
    <source>
        <dbReference type="ARBA" id="ARBA00023002"/>
    </source>
</evidence>
<dbReference type="InterPro" id="IPR029753">
    <property type="entry name" value="D-isomer_DH_CS"/>
</dbReference>
<dbReference type="InterPro" id="IPR050418">
    <property type="entry name" value="D-iso_2-hydroxyacid_DH_PdxB"/>
</dbReference>
<reference evidence="7 8" key="1">
    <citation type="journal article" date="2015" name="Genome Announc.">
        <title>Expanding the biotechnology potential of lactobacilli through comparative genomics of 213 strains and associated genera.</title>
        <authorList>
            <person name="Sun Z."/>
            <person name="Harris H.M."/>
            <person name="McCann A."/>
            <person name="Guo C."/>
            <person name="Argimon S."/>
            <person name="Zhang W."/>
            <person name="Yang X."/>
            <person name="Jeffery I.B."/>
            <person name="Cooney J.C."/>
            <person name="Kagawa T.F."/>
            <person name="Liu W."/>
            <person name="Song Y."/>
            <person name="Salvetti E."/>
            <person name="Wrobel A."/>
            <person name="Rasinkangas P."/>
            <person name="Parkhill J."/>
            <person name="Rea M.C."/>
            <person name="O'Sullivan O."/>
            <person name="Ritari J."/>
            <person name="Douillard F.P."/>
            <person name="Paul Ross R."/>
            <person name="Yang R."/>
            <person name="Briner A.E."/>
            <person name="Felis G.E."/>
            <person name="de Vos W.M."/>
            <person name="Barrangou R."/>
            <person name="Klaenhammer T.R."/>
            <person name="Caufield P.W."/>
            <person name="Cui Y."/>
            <person name="Zhang H."/>
            <person name="O'Toole P.W."/>
        </authorList>
    </citation>
    <scope>NUCLEOTIDE SEQUENCE [LARGE SCALE GENOMIC DNA]</scope>
    <source>
        <strain evidence="7 8">DSM 14421</strain>
    </source>
</reference>
<dbReference type="CDD" id="cd12162">
    <property type="entry name" value="2-Hacid_dh_4"/>
    <property type="match status" value="1"/>
</dbReference>
<comment type="similarity">
    <text evidence="1 4">Belongs to the D-isomer specific 2-hydroxyacid dehydrogenase family.</text>
</comment>
<dbReference type="PANTHER" id="PTHR43761:SF1">
    <property type="entry name" value="D-ISOMER SPECIFIC 2-HYDROXYACID DEHYDROGENASE CATALYTIC DOMAIN-CONTAINING PROTEIN-RELATED"/>
    <property type="match status" value="1"/>
</dbReference>
<evidence type="ECO:0000259" key="5">
    <source>
        <dbReference type="Pfam" id="PF00389"/>
    </source>
</evidence>